<dbReference type="HOGENOM" id="CLU_079943_0_0_1"/>
<organism evidence="3 4">
    <name type="scientific">[Torrubiella] hemipterigena</name>
    <dbReference type="NCBI Taxonomy" id="1531966"/>
    <lineage>
        <taxon>Eukaryota</taxon>
        <taxon>Fungi</taxon>
        <taxon>Dikarya</taxon>
        <taxon>Ascomycota</taxon>
        <taxon>Pezizomycotina</taxon>
        <taxon>Sordariomycetes</taxon>
        <taxon>Hypocreomycetidae</taxon>
        <taxon>Hypocreales</taxon>
        <taxon>Clavicipitaceae</taxon>
        <taxon>Clavicipitaceae incertae sedis</taxon>
        <taxon>'Torrubiella' clade</taxon>
    </lineage>
</organism>
<feature type="region of interest" description="Disordered" evidence="1">
    <location>
        <begin position="83"/>
        <end position="107"/>
    </location>
</feature>
<dbReference type="PROSITE" id="PS50174">
    <property type="entry name" value="G_PATCH"/>
    <property type="match status" value="1"/>
</dbReference>
<gene>
    <name evidence="3" type="ORF">VHEMI09417</name>
</gene>
<dbReference type="PANTHER" id="PTHR20923:SF1">
    <property type="entry name" value="G PATCH DOMAIN AND ANKYRIN REPEAT-CONTAINING PROTEIN 1"/>
    <property type="match status" value="1"/>
</dbReference>
<dbReference type="Pfam" id="PF01585">
    <property type="entry name" value="G-patch"/>
    <property type="match status" value="1"/>
</dbReference>
<dbReference type="Proteomes" id="UP000039046">
    <property type="component" value="Unassembled WGS sequence"/>
</dbReference>
<reference evidence="3 4" key="1">
    <citation type="journal article" date="2015" name="Genome Announc.">
        <title>Draft Genome Sequence and Gene Annotation of the Entomopathogenic Fungus Verticillium hemipterigenum.</title>
        <authorList>
            <person name="Horn F."/>
            <person name="Habel A."/>
            <person name="Scharf D.H."/>
            <person name="Dworschak J."/>
            <person name="Brakhage A.A."/>
            <person name="Guthke R."/>
            <person name="Hertweck C."/>
            <person name="Linde J."/>
        </authorList>
    </citation>
    <scope>NUCLEOTIDE SEQUENCE [LARGE SCALE GENOMIC DNA]</scope>
</reference>
<dbReference type="AlphaFoldDB" id="A0A0A1TPZ9"/>
<dbReference type="OrthoDB" id="354769at2759"/>
<protein>
    <recommendedName>
        <fullName evidence="2">G-patch domain-containing protein</fullName>
    </recommendedName>
</protein>
<dbReference type="InterPro" id="IPR000467">
    <property type="entry name" value="G_patch_dom"/>
</dbReference>
<feature type="domain" description="G-patch" evidence="2">
    <location>
        <begin position="144"/>
        <end position="192"/>
    </location>
</feature>
<evidence type="ECO:0000256" key="1">
    <source>
        <dbReference type="SAM" id="MobiDB-lite"/>
    </source>
</evidence>
<keyword evidence="4" id="KW-1185">Reference proteome</keyword>
<evidence type="ECO:0000259" key="2">
    <source>
        <dbReference type="PROSITE" id="PS50174"/>
    </source>
</evidence>
<feature type="compositionally biased region" description="Basic and acidic residues" evidence="1">
    <location>
        <begin position="8"/>
        <end position="32"/>
    </location>
</feature>
<dbReference type="PANTHER" id="PTHR20923">
    <property type="entry name" value="BAT4 PROTEIN-RELATED"/>
    <property type="match status" value="1"/>
</dbReference>
<dbReference type="SMART" id="SM00443">
    <property type="entry name" value="G_patch"/>
    <property type="match status" value="1"/>
</dbReference>
<dbReference type="InterPro" id="IPR039146">
    <property type="entry name" value="GPANK1"/>
</dbReference>
<dbReference type="EMBL" id="CDHN01000006">
    <property type="protein sequence ID" value="CEJ93850.1"/>
    <property type="molecule type" value="Genomic_DNA"/>
</dbReference>
<evidence type="ECO:0000313" key="3">
    <source>
        <dbReference type="EMBL" id="CEJ93850.1"/>
    </source>
</evidence>
<name>A0A0A1TPZ9_9HYPO</name>
<accession>A0A0A1TPZ9</accession>
<proteinExistence type="predicted"/>
<evidence type="ECO:0000313" key="4">
    <source>
        <dbReference type="Proteomes" id="UP000039046"/>
    </source>
</evidence>
<dbReference type="GO" id="GO:0003676">
    <property type="term" value="F:nucleic acid binding"/>
    <property type="evidence" value="ECO:0007669"/>
    <property type="project" value="InterPro"/>
</dbReference>
<sequence>MRRSRAAARLDDTHDIQDDEGHHRSDDDDIPLHHKPGFGAGLKRKRVEFVKAQEPDAGITAVSTTSSPGRSIGDIYASIVLRKSDSKEPTAKTPEALDKAESSKEPEICASCSLPITTSLQEHESTLAHQVSLKHSHPPSSLDRSRIGLRALASQGWDPDARIGLGKEGEGVRFPIKVTSKDDNLGIGAAEEIKRRQEEAAKKKQPVVQEEVKVLSAKELKVQAAKERQNAVKLQAEIFGRDDLEKYLTPRKEWE</sequence>
<feature type="region of interest" description="Disordered" evidence="1">
    <location>
        <begin position="1"/>
        <end position="41"/>
    </location>
</feature>